<evidence type="ECO:0000256" key="3">
    <source>
        <dbReference type="ARBA" id="ARBA00022737"/>
    </source>
</evidence>
<dbReference type="GO" id="GO:0071004">
    <property type="term" value="C:U2-type prespliceosome"/>
    <property type="evidence" value="ECO:0007669"/>
    <property type="project" value="TreeGrafter"/>
</dbReference>
<comment type="subcellular location">
    <subcellularLocation>
        <location evidence="1">Nucleus</location>
    </subcellularLocation>
</comment>
<reference evidence="8 11" key="2">
    <citation type="submission" date="2017-09" db="EMBL/GenBank/DDBJ databases">
        <title>Extensive intraspecific genome diversity in a model arbuscular mycorrhizal fungus.</title>
        <authorList>
            <person name="Chen E.C."/>
            <person name="Morin E."/>
            <person name="Beaudet D."/>
            <person name="Noel J."/>
            <person name="Ndikumana S."/>
            <person name="Charron P."/>
            <person name="St-Onge C."/>
            <person name="Giorgi J."/>
            <person name="Grigoriev I.V."/>
            <person name="Roux C."/>
            <person name="Martin F.M."/>
            <person name="Corradi N."/>
        </authorList>
    </citation>
    <scope>NUCLEOTIDE SEQUENCE [LARGE SCALE GENOMIC DNA]</scope>
    <source>
        <strain evidence="8 11">A5</strain>
    </source>
</reference>
<dbReference type="PANTHER" id="PTHR17204:SF5">
    <property type="entry name" value="PRE-MRNA-PROCESSING FACTOR 39"/>
    <property type="match status" value="1"/>
</dbReference>
<dbReference type="VEuPathDB" id="FungiDB:RhiirA1_452802"/>
<dbReference type="GO" id="GO:0000243">
    <property type="term" value="C:commitment complex"/>
    <property type="evidence" value="ECO:0007669"/>
    <property type="project" value="TreeGrafter"/>
</dbReference>
<dbReference type="EMBL" id="LLXJ01000041">
    <property type="protein sequence ID" value="PKC16587.1"/>
    <property type="molecule type" value="Genomic_DNA"/>
</dbReference>
<keyword evidence="2" id="KW-0507">mRNA processing</keyword>
<evidence type="ECO:0000313" key="10">
    <source>
        <dbReference type="Proteomes" id="UP000232688"/>
    </source>
</evidence>
<reference evidence="9 10" key="3">
    <citation type="submission" date="2017-10" db="EMBL/GenBank/DDBJ databases">
        <title>Extensive intraspecific genome diversity in a model arbuscular mycorrhizal fungus.</title>
        <authorList>
            <person name="Chen E.C.H."/>
            <person name="Morin E."/>
            <person name="Baudet D."/>
            <person name="Noel J."/>
            <person name="Ndikumana S."/>
            <person name="Charron P."/>
            <person name="St-Onge C."/>
            <person name="Giorgi J."/>
            <person name="Grigoriev I.V."/>
            <person name="Roux C."/>
            <person name="Martin F.M."/>
            <person name="Corradi N."/>
        </authorList>
    </citation>
    <scope>NUCLEOTIDE SEQUENCE [LARGE SCALE GENOMIC DNA]</scope>
    <source>
        <strain evidence="9 10">A1</strain>
    </source>
</reference>
<dbReference type="Gene3D" id="1.25.40.10">
    <property type="entry name" value="Tetratricopeptide repeat domain"/>
    <property type="match status" value="2"/>
</dbReference>
<dbReference type="InterPro" id="IPR003107">
    <property type="entry name" value="HAT"/>
</dbReference>
<keyword evidence="3" id="KW-0677">Repeat</keyword>
<organism evidence="9 10">
    <name type="scientific">Rhizophagus irregularis</name>
    <dbReference type="NCBI Taxonomy" id="588596"/>
    <lineage>
        <taxon>Eukaryota</taxon>
        <taxon>Fungi</taxon>
        <taxon>Fungi incertae sedis</taxon>
        <taxon>Mucoromycota</taxon>
        <taxon>Glomeromycotina</taxon>
        <taxon>Glomeromycetes</taxon>
        <taxon>Glomerales</taxon>
        <taxon>Glomeraceae</taxon>
        <taxon>Rhizophagus</taxon>
    </lineage>
</organism>
<evidence type="ECO:0000256" key="4">
    <source>
        <dbReference type="ARBA" id="ARBA00023187"/>
    </source>
</evidence>
<reference evidence="8 11" key="1">
    <citation type="submission" date="2016-04" db="EMBL/GenBank/DDBJ databases">
        <title>Genome analyses suggest a sexual origin of heterokaryosis in a supposedly ancient asexual fungus.</title>
        <authorList>
            <person name="Ropars J."/>
            <person name="Sedzielewska K."/>
            <person name="Noel J."/>
            <person name="Charron P."/>
            <person name="Farinelli L."/>
            <person name="Marton T."/>
            <person name="Kruger M."/>
            <person name="Pelin A."/>
            <person name="Brachmann A."/>
            <person name="Corradi N."/>
        </authorList>
    </citation>
    <scope>NUCLEOTIDE SEQUENCE [LARGE SCALE GENOMIC DNA]</scope>
    <source>
        <strain evidence="8 11">A5</strain>
    </source>
</reference>
<dbReference type="FunFam" id="1.25.40.10:FF:000451">
    <property type="entry name" value="mRNA splicing protein (Prp39), putative"/>
    <property type="match status" value="1"/>
</dbReference>
<keyword evidence="4" id="KW-0508">mRNA splicing</keyword>
<dbReference type="Proteomes" id="UP000232722">
    <property type="component" value="Unassembled WGS sequence"/>
</dbReference>
<feature type="compositionally biased region" description="Low complexity" evidence="7">
    <location>
        <begin position="732"/>
        <end position="745"/>
    </location>
</feature>
<dbReference type="Pfam" id="PF23240">
    <property type="entry name" value="HAT_PRP39_N"/>
    <property type="match status" value="1"/>
</dbReference>
<dbReference type="PANTHER" id="PTHR17204">
    <property type="entry name" value="PRE-MRNA PROCESSING PROTEIN PRP39-RELATED"/>
    <property type="match status" value="1"/>
</dbReference>
<dbReference type="InterPro" id="IPR011990">
    <property type="entry name" value="TPR-like_helical_dom_sf"/>
</dbReference>
<sequence length="761" mass="87643">MNHLGHFYLCVSVLLDIIGNQDDVRGKVISLDPGVMTGYDPDGQLIKLGNDRDFQDGNLVRYFELKKGTIMPLYEEPAATTQYTQYATDPALAQTNGVEEDTTNTEPTSQKSDLERYWEIVKANPDDFASWEYLIRVAESAEGGLTPKSPPENITNMREVFDQFLAKFPLCFGYWKKYADFELTIQGPTEAEKIYERGVVAIANSVDLWTQYCGFKIEHYSDDLEAIRGLFERGAANVGLDFLSHLFWDKYVEFEKSVQDYVRVMKVLDRIIRIPIHQYARFFEDFNNLLSTRPIAELLTSEQYKKYEEEVKATPPTPTEGTEGEQPLPPTEKTEEQIQNEIRTRVYNLYVDSYTKTHNEVNKRWVFEQEIKRPYFHVKEMDIPQLTNWRRYLDFEESEGDDTRIQVLYERCLVACALYEEFWQRYAHWMISKNRCDDARNIYIRAISVFIPISRPSIRLSFSCLEEQQGNIEEARDIYKNIMESSLGHVETIMKYTHFERRRNPDDLSKALNILTSALESDTLDEKSKSYIIVQYSKMIWHHKGSVEDARQIFQQNATKCLDSKYFWWNWFKFELSQNDSEVETYVKNVVEMIRNVTTLSAETIRDIQNSYLEFLMERGSTISLYNKIDAETHGPIAIRAVADSKKRSVEEDDDKPSKQLRIDGEVDPTAVESGAVSPVVSPAASYAQPPYYPQGPWSTQGYTSYPAVSAASAANAQQTSYQYPYQYSQSTAGAATATSATPTQVPSGTWDYNQPSATGY</sequence>
<proteinExistence type="inferred from homology"/>
<dbReference type="Proteomes" id="UP000232688">
    <property type="component" value="Unassembled WGS sequence"/>
</dbReference>
<protein>
    <submittedName>
        <fullName evidence="9">TPR-like protein</fullName>
    </submittedName>
</protein>
<keyword evidence="5" id="KW-0539">Nucleus</keyword>
<evidence type="ECO:0000256" key="2">
    <source>
        <dbReference type="ARBA" id="ARBA00022664"/>
    </source>
</evidence>
<name>A0A2I1EDL5_9GLOM</name>
<evidence type="ECO:0000313" key="9">
    <source>
        <dbReference type="EMBL" id="PKC72076.1"/>
    </source>
</evidence>
<feature type="region of interest" description="Disordered" evidence="7">
    <location>
        <begin position="645"/>
        <end position="673"/>
    </location>
</feature>
<evidence type="ECO:0000256" key="5">
    <source>
        <dbReference type="ARBA" id="ARBA00023242"/>
    </source>
</evidence>
<evidence type="ECO:0000313" key="11">
    <source>
        <dbReference type="Proteomes" id="UP000232722"/>
    </source>
</evidence>
<accession>A0A2I1EDL5</accession>
<dbReference type="VEuPathDB" id="FungiDB:FUN_005670"/>
<evidence type="ECO:0000313" key="8">
    <source>
        <dbReference type="EMBL" id="PKC16587.1"/>
    </source>
</evidence>
<reference evidence="9 10" key="4">
    <citation type="submission" date="2017-10" db="EMBL/GenBank/DDBJ databases">
        <title>Genome analyses suggest a sexual origin of heterokaryosis in a supposedly ancient asexual fungus.</title>
        <authorList>
            <person name="Corradi N."/>
            <person name="Sedzielewska K."/>
            <person name="Noel J."/>
            <person name="Charron P."/>
            <person name="Farinelli L."/>
            <person name="Marton T."/>
            <person name="Kruger M."/>
            <person name="Pelin A."/>
            <person name="Brachmann A."/>
            <person name="Corradi N."/>
        </authorList>
    </citation>
    <scope>NUCLEOTIDE SEQUENCE [LARGE SCALE GENOMIC DNA]</scope>
    <source>
        <strain evidence="9 10">A1</strain>
    </source>
</reference>
<dbReference type="GO" id="GO:0000395">
    <property type="term" value="P:mRNA 5'-splice site recognition"/>
    <property type="evidence" value="ECO:0007669"/>
    <property type="project" value="TreeGrafter"/>
</dbReference>
<evidence type="ECO:0000256" key="7">
    <source>
        <dbReference type="SAM" id="MobiDB-lite"/>
    </source>
</evidence>
<dbReference type="EMBL" id="LLXH01000139">
    <property type="protein sequence ID" value="PKC72076.1"/>
    <property type="molecule type" value="Genomic_DNA"/>
</dbReference>
<dbReference type="Pfam" id="PF23241">
    <property type="entry name" value="HAT_PRP39_C"/>
    <property type="match status" value="1"/>
</dbReference>
<dbReference type="GO" id="GO:0005685">
    <property type="term" value="C:U1 snRNP"/>
    <property type="evidence" value="ECO:0007669"/>
    <property type="project" value="TreeGrafter"/>
</dbReference>
<evidence type="ECO:0000256" key="1">
    <source>
        <dbReference type="ARBA" id="ARBA00004123"/>
    </source>
</evidence>
<evidence type="ECO:0000256" key="6">
    <source>
        <dbReference type="ARBA" id="ARBA00038019"/>
    </source>
</evidence>
<dbReference type="OrthoDB" id="10265668at2759"/>
<dbReference type="GO" id="GO:0030627">
    <property type="term" value="F:pre-mRNA 5'-splice site binding"/>
    <property type="evidence" value="ECO:0007669"/>
    <property type="project" value="TreeGrafter"/>
</dbReference>
<feature type="region of interest" description="Disordered" evidence="7">
    <location>
        <begin position="310"/>
        <end position="337"/>
    </location>
</feature>
<dbReference type="FunFam" id="1.25.40.10:FF:000064">
    <property type="entry name" value="Putative pre-mrna-processing factor 39"/>
    <property type="match status" value="1"/>
</dbReference>
<comment type="caution">
    <text evidence="9">The sequence shown here is derived from an EMBL/GenBank/DDBJ whole genome shotgun (WGS) entry which is preliminary data.</text>
</comment>
<dbReference type="SMART" id="SM00386">
    <property type="entry name" value="HAT"/>
    <property type="match status" value="7"/>
</dbReference>
<dbReference type="InterPro" id="IPR059164">
    <property type="entry name" value="HAT_PRP39_C"/>
</dbReference>
<dbReference type="VEuPathDB" id="FungiDB:RhiirFUN_005378"/>
<feature type="compositionally biased region" description="Polar residues" evidence="7">
    <location>
        <begin position="746"/>
        <end position="761"/>
    </location>
</feature>
<comment type="similarity">
    <text evidence="6">Belongs to the PRP39 family.</text>
</comment>
<dbReference type="AlphaFoldDB" id="A0A2I1EDL5"/>
<dbReference type="SUPFAM" id="SSF48452">
    <property type="entry name" value="TPR-like"/>
    <property type="match status" value="2"/>
</dbReference>
<gene>
    <name evidence="9" type="ORF">RhiirA1_452802</name>
    <name evidence="8" type="ORF">RhiirA5_406823</name>
</gene>
<feature type="region of interest" description="Disordered" evidence="7">
    <location>
        <begin position="732"/>
        <end position="761"/>
    </location>
</feature>
<feature type="compositionally biased region" description="Basic and acidic residues" evidence="7">
    <location>
        <begin position="645"/>
        <end position="665"/>
    </location>
</feature>